<name>A0A370TNZ2_9HELO</name>
<evidence type="ECO:0000313" key="1">
    <source>
        <dbReference type="EMBL" id="RDL37244.1"/>
    </source>
</evidence>
<dbReference type="OrthoDB" id="4062651at2759"/>
<dbReference type="GeneID" id="43597526"/>
<comment type="caution">
    <text evidence="1">The sequence shown here is derived from an EMBL/GenBank/DDBJ whole genome shotgun (WGS) entry which is preliminary data.</text>
</comment>
<proteinExistence type="predicted"/>
<protein>
    <submittedName>
        <fullName evidence="1">Uncharacterized protein</fullName>
    </submittedName>
</protein>
<dbReference type="RefSeq" id="XP_031869900.1">
    <property type="nucleotide sequence ID" value="XM_032013300.1"/>
</dbReference>
<keyword evidence="2" id="KW-1185">Reference proteome</keyword>
<dbReference type="Proteomes" id="UP000254866">
    <property type="component" value="Unassembled WGS sequence"/>
</dbReference>
<sequence length="142" mass="15585">MQTLQEYFNPVTSFFTLQVVNGKLDPLPTEPTSLDYLTPSMPLSPSLLASDVPAFMPKDILIDWDVESDGAQFPAKVFGADQVPYHFKAAHHGSSEAITREIESLLRLEWEGPTGPTRVPRLCGYMQGDGDDGNVGMMGLLL</sequence>
<dbReference type="AlphaFoldDB" id="A0A370TNZ2"/>
<gene>
    <name evidence="1" type="ORF">BP5553_04677</name>
</gene>
<accession>A0A370TNZ2</accession>
<organism evidence="1 2">
    <name type="scientific">Venustampulla echinocandica</name>
    <dbReference type="NCBI Taxonomy" id="2656787"/>
    <lineage>
        <taxon>Eukaryota</taxon>
        <taxon>Fungi</taxon>
        <taxon>Dikarya</taxon>
        <taxon>Ascomycota</taxon>
        <taxon>Pezizomycotina</taxon>
        <taxon>Leotiomycetes</taxon>
        <taxon>Helotiales</taxon>
        <taxon>Pleuroascaceae</taxon>
        <taxon>Venustampulla</taxon>
    </lineage>
</organism>
<reference evidence="1 2" key="1">
    <citation type="journal article" date="2018" name="IMA Fungus">
        <title>IMA Genome-F 9: Draft genome sequence of Annulohypoxylon stygium, Aspergillus mulundensis, Berkeleyomyces basicola (syn. Thielaviopsis basicola), Ceratocystis smalleyi, two Cercospora beticola strains, Coleophoma cylindrospora, Fusarium fracticaudum, Phialophora cf. hyalina, and Morchella septimelata.</title>
        <authorList>
            <person name="Wingfield B.D."/>
            <person name="Bills G.F."/>
            <person name="Dong Y."/>
            <person name="Huang W."/>
            <person name="Nel W.J."/>
            <person name="Swalarsk-Parry B.S."/>
            <person name="Vaghefi N."/>
            <person name="Wilken P.M."/>
            <person name="An Z."/>
            <person name="de Beer Z.W."/>
            <person name="De Vos L."/>
            <person name="Chen L."/>
            <person name="Duong T.A."/>
            <person name="Gao Y."/>
            <person name="Hammerbacher A."/>
            <person name="Kikkert J.R."/>
            <person name="Li Y."/>
            <person name="Li H."/>
            <person name="Li K."/>
            <person name="Li Q."/>
            <person name="Liu X."/>
            <person name="Ma X."/>
            <person name="Naidoo K."/>
            <person name="Pethybridge S.J."/>
            <person name="Sun J."/>
            <person name="Steenkamp E.T."/>
            <person name="van der Nest M.A."/>
            <person name="van Wyk S."/>
            <person name="Wingfield M.J."/>
            <person name="Xiong C."/>
            <person name="Yue Q."/>
            <person name="Zhang X."/>
        </authorList>
    </citation>
    <scope>NUCLEOTIDE SEQUENCE [LARGE SCALE GENOMIC DNA]</scope>
    <source>
        <strain evidence="1 2">BP 5553</strain>
    </source>
</reference>
<evidence type="ECO:0000313" key="2">
    <source>
        <dbReference type="Proteomes" id="UP000254866"/>
    </source>
</evidence>
<dbReference type="EMBL" id="NPIC01000003">
    <property type="protein sequence ID" value="RDL37244.1"/>
    <property type="molecule type" value="Genomic_DNA"/>
</dbReference>